<dbReference type="EMBL" id="VNHQ01000013">
    <property type="protein sequence ID" value="TYP64017.1"/>
    <property type="molecule type" value="Genomic_DNA"/>
</dbReference>
<evidence type="ECO:0000313" key="3">
    <source>
        <dbReference type="Proteomes" id="UP000324282"/>
    </source>
</evidence>
<name>A0A5S5BAI2_STUST</name>
<protein>
    <submittedName>
        <fullName evidence="2">Uncharacterized protein</fullName>
    </submittedName>
</protein>
<feature type="compositionally biased region" description="Basic and acidic residues" evidence="1">
    <location>
        <begin position="53"/>
        <end position="71"/>
    </location>
</feature>
<feature type="region of interest" description="Disordered" evidence="1">
    <location>
        <begin position="46"/>
        <end position="71"/>
    </location>
</feature>
<reference evidence="2 3" key="1">
    <citation type="submission" date="2019-07" db="EMBL/GenBank/DDBJ databases">
        <title>Deep subsurface shale carbon reservoir microbial communities from Ohio and West Virginia, USA.</title>
        <authorList>
            <person name="Wrighton K."/>
        </authorList>
    </citation>
    <scope>NUCLEOTIDE SEQUENCE [LARGE SCALE GENOMIC DNA]</scope>
    <source>
        <strain evidence="2 3">NP_8Ht</strain>
    </source>
</reference>
<dbReference type="OrthoDB" id="9156053at2"/>
<dbReference type="RefSeq" id="WP_148925622.1">
    <property type="nucleotide sequence ID" value="NZ_VNHQ01000013.1"/>
</dbReference>
<evidence type="ECO:0000256" key="1">
    <source>
        <dbReference type="SAM" id="MobiDB-lite"/>
    </source>
</evidence>
<evidence type="ECO:0000313" key="2">
    <source>
        <dbReference type="EMBL" id="TYP64017.1"/>
    </source>
</evidence>
<dbReference type="AlphaFoldDB" id="A0A5S5BAI2"/>
<gene>
    <name evidence="2" type="ORF">A9A72_123800</name>
</gene>
<dbReference type="Proteomes" id="UP000324282">
    <property type="component" value="Unassembled WGS sequence"/>
</dbReference>
<accession>A0A5S5BAI2</accession>
<proteinExistence type="predicted"/>
<comment type="caution">
    <text evidence="2">The sequence shown here is derived from an EMBL/GenBank/DDBJ whole genome shotgun (WGS) entry which is preliminary data.</text>
</comment>
<organism evidence="2 3">
    <name type="scientific">Stutzerimonas stutzeri</name>
    <name type="common">Pseudomonas stutzeri</name>
    <dbReference type="NCBI Taxonomy" id="316"/>
    <lineage>
        <taxon>Bacteria</taxon>
        <taxon>Pseudomonadati</taxon>
        <taxon>Pseudomonadota</taxon>
        <taxon>Gammaproteobacteria</taxon>
        <taxon>Pseudomonadales</taxon>
        <taxon>Pseudomonadaceae</taxon>
        <taxon>Stutzerimonas</taxon>
    </lineage>
</organism>
<sequence length="170" mass="18858">MDLKPKTFAELLEIYNNLSEKKAGPKTFASRAKLIERITKLSDAQGADLTTSRQDEAAEVPDEHIEPQADRTEAVEAQTETQKKRGQGVGELARLILLDAMGYPYTLIAAMVNAEISGATASPKSIAWYASKMRKQSIEVPQRKKAFSADMDEKESIEWLKTVKVIEPGF</sequence>